<dbReference type="KEGG" id="run:DR864_12140"/>
<dbReference type="PROSITE" id="PS51257">
    <property type="entry name" value="PROKAR_LIPOPROTEIN"/>
    <property type="match status" value="1"/>
</dbReference>
<keyword evidence="3" id="KW-1185">Reference proteome</keyword>
<protein>
    <recommendedName>
        <fullName evidence="4">Lipoprotein</fullName>
    </recommendedName>
</protein>
<evidence type="ECO:0000313" key="3">
    <source>
        <dbReference type="Proteomes" id="UP000251993"/>
    </source>
</evidence>
<dbReference type="RefSeq" id="WP_114067232.1">
    <property type="nucleotide sequence ID" value="NZ_CP030850.1"/>
</dbReference>
<gene>
    <name evidence="2" type="ORF">DR864_12140</name>
</gene>
<organism evidence="2 3">
    <name type="scientific">Runella rosea</name>
    <dbReference type="NCBI Taxonomy" id="2259595"/>
    <lineage>
        <taxon>Bacteria</taxon>
        <taxon>Pseudomonadati</taxon>
        <taxon>Bacteroidota</taxon>
        <taxon>Cytophagia</taxon>
        <taxon>Cytophagales</taxon>
        <taxon>Spirosomataceae</taxon>
        <taxon>Runella</taxon>
    </lineage>
</organism>
<evidence type="ECO:0008006" key="4">
    <source>
        <dbReference type="Google" id="ProtNLM"/>
    </source>
</evidence>
<proteinExistence type="predicted"/>
<feature type="chain" id="PRO_5016740263" description="Lipoprotein" evidence="1">
    <location>
        <begin position="26"/>
        <end position="132"/>
    </location>
</feature>
<dbReference type="EMBL" id="CP030850">
    <property type="protein sequence ID" value="AXE18449.1"/>
    <property type="molecule type" value="Genomic_DNA"/>
</dbReference>
<dbReference type="Proteomes" id="UP000251993">
    <property type="component" value="Chromosome"/>
</dbReference>
<accession>A0A344TIH8</accession>
<name>A0A344TIH8_9BACT</name>
<sequence>MKRTSISLLSFSLSALFLFSCGGDAAELERLQKENLELKAQLQELNAAQSAKKVRYILKIRLKQANFSLSIKKHIKNAVNAIDFELPVDKDFYDSVSKGTEIVDKFRFGSFVLYGSFGDWEMTVKDKEIREM</sequence>
<dbReference type="AlphaFoldDB" id="A0A344TIH8"/>
<keyword evidence="1" id="KW-0732">Signal</keyword>
<dbReference type="OrthoDB" id="958752at2"/>
<evidence type="ECO:0000256" key="1">
    <source>
        <dbReference type="SAM" id="SignalP"/>
    </source>
</evidence>
<feature type="signal peptide" evidence="1">
    <location>
        <begin position="1"/>
        <end position="25"/>
    </location>
</feature>
<evidence type="ECO:0000313" key="2">
    <source>
        <dbReference type="EMBL" id="AXE18449.1"/>
    </source>
</evidence>
<reference evidence="2 3" key="1">
    <citation type="submission" date="2018-07" db="EMBL/GenBank/DDBJ databases">
        <title>Genome sequencing of Runella.</title>
        <authorList>
            <person name="Baek M.-G."/>
            <person name="Yi H."/>
        </authorList>
    </citation>
    <scope>NUCLEOTIDE SEQUENCE [LARGE SCALE GENOMIC DNA]</scope>
    <source>
        <strain evidence="2 3">HYN0085</strain>
    </source>
</reference>